<feature type="region of interest" description="Disordered" evidence="1">
    <location>
        <begin position="250"/>
        <end position="269"/>
    </location>
</feature>
<reference evidence="2 3" key="1">
    <citation type="submission" date="2014-06" db="EMBL/GenBank/DDBJ databases">
        <authorList>
            <person name="Swart Estienne"/>
        </authorList>
    </citation>
    <scope>NUCLEOTIDE SEQUENCE [LARGE SCALE GENOMIC DNA]</scope>
    <source>
        <strain evidence="2 3">130c</strain>
    </source>
</reference>
<evidence type="ECO:0000313" key="2">
    <source>
        <dbReference type="EMBL" id="CDW84279.1"/>
    </source>
</evidence>
<dbReference type="Proteomes" id="UP000039865">
    <property type="component" value="Unassembled WGS sequence"/>
</dbReference>
<protein>
    <submittedName>
        <fullName evidence="2">Uncharacterized protein</fullName>
    </submittedName>
</protein>
<dbReference type="AlphaFoldDB" id="A0A078AQ33"/>
<feature type="region of interest" description="Disordered" evidence="1">
    <location>
        <begin position="448"/>
        <end position="470"/>
    </location>
</feature>
<accession>A0A078AQ33</accession>
<evidence type="ECO:0000256" key="1">
    <source>
        <dbReference type="SAM" id="MobiDB-lite"/>
    </source>
</evidence>
<organism evidence="2 3">
    <name type="scientific">Stylonychia lemnae</name>
    <name type="common">Ciliate</name>
    <dbReference type="NCBI Taxonomy" id="5949"/>
    <lineage>
        <taxon>Eukaryota</taxon>
        <taxon>Sar</taxon>
        <taxon>Alveolata</taxon>
        <taxon>Ciliophora</taxon>
        <taxon>Intramacronucleata</taxon>
        <taxon>Spirotrichea</taxon>
        <taxon>Stichotrichia</taxon>
        <taxon>Sporadotrichida</taxon>
        <taxon>Oxytrichidae</taxon>
        <taxon>Stylonychinae</taxon>
        <taxon>Stylonychia</taxon>
    </lineage>
</organism>
<name>A0A078AQ33_STYLE</name>
<proteinExistence type="predicted"/>
<sequence>MVTEKENHNIIWSLEHKQLNSKHIKSYQNQLQQIKQLISNRFSINIYRFSSQQDYSQGCRFIIYKYYFKLKFDPKKGEQCTFKTKLDSESQFSGGNYSLIAEIRVFPSNQTRKVQISNQNRLALTKYDFLSSKVAFTSSKNTNHVLVVDDIIPIKVSTPKLRLSKKKREALELYQNKELTDQNHFNSFYENQLIKSDTQLPKLGEDISRNSLKSSLSIFKNRETYQTIENPESQQPLLSQYFEQKDKLTQKQCKPKNRYHPPAQSQTFGQYQLIRKSRAQDIGPSKEEQSRQSALKELKDSRLTERMIETHKLRNNIIQKIRARSELNQFNNSTDKHLNGSAEKQNKEAQWFKSIQEQVKEETEQANREIFKQTMYDQRRAERLNDRVMKKYNAYWQAFNTAKNYDAKQYSVVQLLQMEQQQRPKAKMIPTAPVDVEDNKFAFVRTSLQRSGGGRHSRSKNSNHYLSVPN</sequence>
<keyword evidence="3" id="KW-1185">Reference proteome</keyword>
<dbReference type="EMBL" id="CCKQ01012661">
    <property type="protein sequence ID" value="CDW84279.1"/>
    <property type="molecule type" value="Genomic_DNA"/>
</dbReference>
<dbReference type="InParanoid" id="A0A078AQ33"/>
<evidence type="ECO:0000313" key="3">
    <source>
        <dbReference type="Proteomes" id="UP000039865"/>
    </source>
</evidence>
<gene>
    <name evidence="2" type="primary">Contig14589.g15545</name>
    <name evidence="2" type="ORF">STYLEM_13338</name>
</gene>